<dbReference type="InterPro" id="IPR000257">
    <property type="entry name" value="Uroporphyrinogen_deCOase"/>
</dbReference>
<evidence type="ECO:0000259" key="1">
    <source>
        <dbReference type="Pfam" id="PF01208"/>
    </source>
</evidence>
<dbReference type="GO" id="GO:0006779">
    <property type="term" value="P:porphyrin-containing compound biosynthetic process"/>
    <property type="evidence" value="ECO:0007669"/>
    <property type="project" value="InterPro"/>
</dbReference>
<accession>A0A523W393</accession>
<dbReference type="InterPro" id="IPR038071">
    <property type="entry name" value="UROD/MetE-like_sf"/>
</dbReference>
<evidence type="ECO:0000313" key="3">
    <source>
        <dbReference type="Proteomes" id="UP000319130"/>
    </source>
</evidence>
<gene>
    <name evidence="2" type="ORF">E3J48_05555</name>
</gene>
<feature type="domain" description="Uroporphyrinogen decarboxylase (URO-D)" evidence="1">
    <location>
        <begin position="118"/>
        <end position="370"/>
    </location>
</feature>
<dbReference type="AlphaFoldDB" id="A0A523W393"/>
<sequence length="377" mass="42987">MKPRERLLTSLRHKEPDRIPLDLGAMMTTIEAEAYNKLKLHLGIEAETRTFMRDHVIPDEQLLRLLGVDTRYVRMNPSKIRKTPEDKGDSYKDEWGIIWKKSESSLYYDPVDHPLANIQSPGDLNRYTLPDPYEPKKVEGLRKRAESLFNNTDYAIIADAPQQGIFETAFLLRGFGNFLEDLALRENLVKELLSRICDFMIGLYDHFLSAVGEYVQVVIVGDDVAMQDRLLISPSLYRKLVKPFHSKLWSFITNQTEAYLFFHSCGSVYPLIPDFIELGVDILNPVQVSAADMSTLRLKKEFGEKLAFWGAIDTQKILPNGSPEEVELEVKKRIEDLAPGGGYVLCAVHNIQADVGPENILTMYSSARKYGNYPIKQ</sequence>
<comment type="caution">
    <text evidence="2">The sequence shown here is derived from an EMBL/GenBank/DDBJ whole genome shotgun (WGS) entry which is preliminary data.</text>
</comment>
<evidence type="ECO:0000313" key="2">
    <source>
        <dbReference type="EMBL" id="TET61483.1"/>
    </source>
</evidence>
<dbReference type="Proteomes" id="UP000319130">
    <property type="component" value="Unassembled WGS sequence"/>
</dbReference>
<dbReference type="Pfam" id="PF01208">
    <property type="entry name" value="URO-D"/>
    <property type="match status" value="1"/>
</dbReference>
<dbReference type="PANTHER" id="PTHR47099:SF1">
    <property type="entry name" value="METHYLCOBAMIDE:COM METHYLTRANSFERASE MTBA"/>
    <property type="match status" value="1"/>
</dbReference>
<dbReference type="Gene3D" id="3.20.20.210">
    <property type="match status" value="1"/>
</dbReference>
<organism evidence="2 3">
    <name type="scientific">Aerophobetes bacterium</name>
    <dbReference type="NCBI Taxonomy" id="2030807"/>
    <lineage>
        <taxon>Bacteria</taxon>
        <taxon>Candidatus Aerophobota</taxon>
    </lineage>
</organism>
<dbReference type="GO" id="GO:0004853">
    <property type="term" value="F:uroporphyrinogen decarboxylase activity"/>
    <property type="evidence" value="ECO:0007669"/>
    <property type="project" value="InterPro"/>
</dbReference>
<protein>
    <recommendedName>
        <fullName evidence="1">Uroporphyrinogen decarboxylase (URO-D) domain-containing protein</fullName>
    </recommendedName>
</protein>
<dbReference type="InterPro" id="IPR052024">
    <property type="entry name" value="Methanogen_methyltrans"/>
</dbReference>
<dbReference type="SUPFAM" id="SSF51726">
    <property type="entry name" value="UROD/MetE-like"/>
    <property type="match status" value="1"/>
</dbReference>
<proteinExistence type="predicted"/>
<name>A0A523W393_UNCAE</name>
<reference evidence="2 3" key="1">
    <citation type="submission" date="2019-03" db="EMBL/GenBank/DDBJ databases">
        <title>Metabolic potential of uncultured bacteria and archaea associated with petroleum seepage in deep-sea sediments.</title>
        <authorList>
            <person name="Dong X."/>
            <person name="Hubert C."/>
        </authorList>
    </citation>
    <scope>NUCLEOTIDE SEQUENCE [LARGE SCALE GENOMIC DNA]</scope>
    <source>
        <strain evidence="2">E29_bin52</strain>
    </source>
</reference>
<dbReference type="PANTHER" id="PTHR47099">
    <property type="entry name" value="METHYLCOBAMIDE:COM METHYLTRANSFERASE MTBA"/>
    <property type="match status" value="1"/>
</dbReference>
<dbReference type="EMBL" id="SOIZ01000244">
    <property type="protein sequence ID" value="TET61483.1"/>
    <property type="molecule type" value="Genomic_DNA"/>
</dbReference>